<evidence type="ECO:0000256" key="1">
    <source>
        <dbReference type="ARBA" id="ARBA00010006"/>
    </source>
</evidence>
<evidence type="ECO:0000313" key="14">
    <source>
        <dbReference type="Proteomes" id="UP000095728"/>
    </source>
</evidence>
<comment type="catalytic activity">
    <reaction evidence="8">
        <text>L-threonyl-[protein] + ATP = O-phospho-L-threonyl-[protein] + ADP + H(+)</text>
        <dbReference type="Rhea" id="RHEA:46608"/>
        <dbReference type="Rhea" id="RHEA-COMP:11060"/>
        <dbReference type="Rhea" id="RHEA-COMP:11605"/>
        <dbReference type="ChEBI" id="CHEBI:15378"/>
        <dbReference type="ChEBI" id="CHEBI:30013"/>
        <dbReference type="ChEBI" id="CHEBI:30616"/>
        <dbReference type="ChEBI" id="CHEBI:61977"/>
        <dbReference type="ChEBI" id="CHEBI:456216"/>
        <dbReference type="EC" id="2.7.11.1"/>
    </reaction>
</comment>
<name>A0A1E5R2D0_9ASCO</name>
<evidence type="ECO:0000256" key="4">
    <source>
        <dbReference type="ARBA" id="ARBA00022679"/>
    </source>
</evidence>
<dbReference type="Proteomes" id="UP000095728">
    <property type="component" value="Unassembled WGS sequence"/>
</dbReference>
<dbReference type="FunFam" id="3.30.200.20:FF:000042">
    <property type="entry name" value="Aurora kinase A"/>
    <property type="match status" value="1"/>
</dbReference>
<dbReference type="AlphaFoldDB" id="A0A1E5R2D0"/>
<dbReference type="InterPro" id="IPR008271">
    <property type="entry name" value="Ser/Thr_kinase_AS"/>
</dbReference>
<keyword evidence="14" id="KW-1185">Reference proteome</keyword>
<comment type="caution">
    <text evidence="13">The sequence shown here is derived from an EMBL/GenBank/DDBJ whole genome shotgun (WGS) entry which is preliminary data.</text>
</comment>
<dbReference type="PANTHER" id="PTHR24356">
    <property type="entry name" value="SERINE/THREONINE-PROTEIN KINASE"/>
    <property type="match status" value="1"/>
</dbReference>
<evidence type="ECO:0000256" key="9">
    <source>
        <dbReference type="ARBA" id="ARBA00048679"/>
    </source>
</evidence>
<comment type="catalytic activity">
    <reaction evidence="9">
        <text>L-seryl-[protein] + ATP = O-phospho-L-seryl-[protein] + ADP + H(+)</text>
        <dbReference type="Rhea" id="RHEA:17989"/>
        <dbReference type="Rhea" id="RHEA-COMP:9863"/>
        <dbReference type="Rhea" id="RHEA-COMP:11604"/>
        <dbReference type="ChEBI" id="CHEBI:15378"/>
        <dbReference type="ChEBI" id="CHEBI:29999"/>
        <dbReference type="ChEBI" id="CHEBI:30616"/>
        <dbReference type="ChEBI" id="CHEBI:83421"/>
        <dbReference type="ChEBI" id="CHEBI:456216"/>
        <dbReference type="EC" id="2.7.11.1"/>
    </reaction>
</comment>
<keyword evidence="3" id="KW-0723">Serine/threonine-protein kinase</keyword>
<proteinExistence type="inferred from homology"/>
<feature type="region of interest" description="Disordered" evidence="11">
    <location>
        <begin position="610"/>
        <end position="641"/>
    </location>
</feature>
<feature type="binding site" evidence="10">
    <location>
        <position position="85"/>
    </location>
    <ligand>
        <name>ATP</name>
        <dbReference type="ChEBI" id="CHEBI:30616"/>
    </ligand>
</feature>
<evidence type="ECO:0000256" key="8">
    <source>
        <dbReference type="ARBA" id="ARBA00047899"/>
    </source>
</evidence>
<evidence type="ECO:0000256" key="7">
    <source>
        <dbReference type="ARBA" id="ARBA00022840"/>
    </source>
</evidence>
<dbReference type="Gene3D" id="3.30.200.20">
    <property type="entry name" value="Phosphorylase Kinase, domain 1"/>
    <property type="match status" value="1"/>
</dbReference>
<evidence type="ECO:0000256" key="11">
    <source>
        <dbReference type="SAM" id="MobiDB-lite"/>
    </source>
</evidence>
<dbReference type="InterPro" id="IPR011009">
    <property type="entry name" value="Kinase-like_dom_sf"/>
</dbReference>
<dbReference type="PANTHER" id="PTHR24356:SF405">
    <property type="entry name" value="SERINE_THREONINE-PROTEIN KINASE PKH3"/>
    <property type="match status" value="1"/>
</dbReference>
<dbReference type="STRING" id="56408.A0A1E5R2D0"/>
<keyword evidence="4" id="KW-0808">Transferase</keyword>
<dbReference type="InterPro" id="IPR000719">
    <property type="entry name" value="Prot_kinase_dom"/>
</dbReference>
<dbReference type="OrthoDB" id="347657at2759"/>
<keyword evidence="7 10" id="KW-0067">ATP-binding</keyword>
<dbReference type="Gene3D" id="1.10.510.10">
    <property type="entry name" value="Transferase(Phosphotransferase) domain 1"/>
    <property type="match status" value="1"/>
</dbReference>
<feature type="compositionally biased region" description="Low complexity" evidence="11">
    <location>
        <begin position="1"/>
        <end position="21"/>
    </location>
</feature>
<comment type="similarity">
    <text evidence="1">Belongs to the protein kinase superfamily. AGC Ser/Thr protein kinase family. PDPK1 subfamily.</text>
</comment>
<dbReference type="FunCoup" id="A0A1E5R2D0">
    <property type="interactions" value="290"/>
</dbReference>
<keyword evidence="5 10" id="KW-0547">Nucleotide-binding</keyword>
<dbReference type="SMART" id="SM00220">
    <property type="entry name" value="S_TKc"/>
    <property type="match status" value="1"/>
</dbReference>
<protein>
    <recommendedName>
        <fullName evidence="2">non-specific serine/threonine protein kinase</fullName>
        <ecNumber evidence="2">2.7.11.1</ecNumber>
    </recommendedName>
</protein>
<evidence type="ECO:0000313" key="13">
    <source>
        <dbReference type="EMBL" id="OEJ81065.1"/>
    </source>
</evidence>
<organism evidence="13 14">
    <name type="scientific">Hanseniaspora osmophila</name>
    <dbReference type="NCBI Taxonomy" id="56408"/>
    <lineage>
        <taxon>Eukaryota</taxon>
        <taxon>Fungi</taxon>
        <taxon>Dikarya</taxon>
        <taxon>Ascomycota</taxon>
        <taxon>Saccharomycotina</taxon>
        <taxon>Saccharomycetes</taxon>
        <taxon>Saccharomycodales</taxon>
        <taxon>Saccharomycodaceae</taxon>
        <taxon>Hanseniaspora</taxon>
    </lineage>
</organism>
<feature type="domain" description="Protein kinase" evidence="12">
    <location>
        <begin position="55"/>
        <end position="314"/>
    </location>
</feature>
<dbReference type="Pfam" id="PF00069">
    <property type="entry name" value="Pkinase"/>
    <property type="match status" value="1"/>
</dbReference>
<evidence type="ECO:0000256" key="10">
    <source>
        <dbReference type="PROSITE-ProRule" id="PRU10141"/>
    </source>
</evidence>
<evidence type="ECO:0000259" key="12">
    <source>
        <dbReference type="PROSITE" id="PS50011"/>
    </source>
</evidence>
<dbReference type="InterPro" id="IPR050236">
    <property type="entry name" value="Ser_Thr_kinase_AGC"/>
</dbReference>
<feature type="compositionally biased region" description="Polar residues" evidence="11">
    <location>
        <begin position="33"/>
        <end position="45"/>
    </location>
</feature>
<evidence type="ECO:0000256" key="6">
    <source>
        <dbReference type="ARBA" id="ARBA00022777"/>
    </source>
</evidence>
<dbReference type="EMBL" id="LPNM01000011">
    <property type="protein sequence ID" value="OEJ81065.1"/>
    <property type="molecule type" value="Genomic_DNA"/>
</dbReference>
<dbReference type="PROSITE" id="PS50011">
    <property type="entry name" value="PROTEIN_KINASE_DOM"/>
    <property type="match status" value="1"/>
</dbReference>
<dbReference type="CDD" id="cd05581">
    <property type="entry name" value="STKc_PDK1"/>
    <property type="match status" value="1"/>
</dbReference>
<gene>
    <name evidence="13" type="ORF">AWRI3579_g4138</name>
</gene>
<dbReference type="GO" id="GO:0035556">
    <property type="term" value="P:intracellular signal transduction"/>
    <property type="evidence" value="ECO:0007669"/>
    <property type="project" value="TreeGrafter"/>
</dbReference>
<dbReference type="InParanoid" id="A0A1E5R2D0"/>
<dbReference type="InterPro" id="IPR039046">
    <property type="entry name" value="PDPK1"/>
</dbReference>
<dbReference type="PROSITE" id="PS00107">
    <property type="entry name" value="PROTEIN_KINASE_ATP"/>
    <property type="match status" value="1"/>
</dbReference>
<evidence type="ECO:0000256" key="5">
    <source>
        <dbReference type="ARBA" id="ARBA00022741"/>
    </source>
</evidence>
<accession>A0A1E5R2D0</accession>
<feature type="compositionally biased region" description="Polar residues" evidence="11">
    <location>
        <begin position="611"/>
        <end position="621"/>
    </location>
</feature>
<keyword evidence="6 13" id="KW-0418">Kinase</keyword>
<dbReference type="GO" id="GO:0005524">
    <property type="term" value="F:ATP binding"/>
    <property type="evidence" value="ECO:0007669"/>
    <property type="project" value="UniProtKB-UniRule"/>
</dbReference>
<reference evidence="14" key="1">
    <citation type="journal article" date="2016" name="Genome Announc.">
        <title>Genome sequences of three species of Hanseniaspora isolated from spontaneous wine fermentations.</title>
        <authorList>
            <person name="Sternes P.R."/>
            <person name="Lee D."/>
            <person name="Kutyna D.R."/>
            <person name="Borneman A.R."/>
        </authorList>
    </citation>
    <scope>NUCLEOTIDE SEQUENCE [LARGE SCALE GENOMIC DNA]</scope>
    <source>
        <strain evidence="14">AWRI3579</strain>
    </source>
</reference>
<dbReference type="EC" id="2.7.11.1" evidence="2"/>
<evidence type="ECO:0000256" key="3">
    <source>
        <dbReference type="ARBA" id="ARBA00022527"/>
    </source>
</evidence>
<dbReference type="InterPro" id="IPR017441">
    <property type="entry name" value="Protein_kinase_ATP_BS"/>
</dbReference>
<sequence>MSNTNKTNGTNTYGPGNTNNGLPAPPFKAQTMARPSNNNSVLSNTVPSKVTPQDFVFIQELGHGSYSTVYKATMKNNPRQFYAIKVCSKTHIIKEKKIKYVTIEKNALTLLSQFKHPGIVNLHYTFHDQSNLYFVLDYIPNGEVFHFLYSQKNNGVLPDNICKKFVIQLIDSLDFLRRNKIVHRDLKPENLLLNDQGRVLITDFGAASALNEDRDQCESFVGTSDYVSPELLLHNKCSYPADLWALGCIIYQFKQGAPPFRGANEMGTFENIINLKYQHKKPINPDIQEIIDGLLVLDPTKRMCINDLKRCKWLRDIDWNNKQLIWRGIWENGIAPMTASPVKQHAIPNNQFNSTPTAAAAAALSSSAATPIVHSTMPYMKKRKPITTHSIVEWRKQLGLNYDGGAGASVASNSIQPGVSKLAETGMHTLNTKPQLAASTMAYSQLPIKQKVPLQRSPVMRSFPDSTSAANFKRVIKQEKVQMYEIPFDSKLPQVSLSTYGVSPTTEKGSSALIRFMKQYSKQVVINSKPVTMQLLSDGTVETLLSNGNSSNSKTKILGNVCIEQEFQVFHYEDDNILFLIMEKHKENLWCVNKMDTQWISVMQKVRSENESSTTNENQPPSDGASVLKKKDGTVGKKSSGGNMIYSSSRYEVLSNLQNEQTRAAASFAFKKTTAKGNGLNGKSPNTAYR</sequence>
<dbReference type="PROSITE" id="PS00108">
    <property type="entry name" value="PROTEIN_KINASE_ST"/>
    <property type="match status" value="1"/>
</dbReference>
<dbReference type="SUPFAM" id="SSF56112">
    <property type="entry name" value="Protein kinase-like (PK-like)"/>
    <property type="match status" value="1"/>
</dbReference>
<evidence type="ECO:0000256" key="2">
    <source>
        <dbReference type="ARBA" id="ARBA00012513"/>
    </source>
</evidence>
<dbReference type="GO" id="GO:0004674">
    <property type="term" value="F:protein serine/threonine kinase activity"/>
    <property type="evidence" value="ECO:0007669"/>
    <property type="project" value="UniProtKB-KW"/>
</dbReference>
<feature type="region of interest" description="Disordered" evidence="11">
    <location>
        <begin position="1"/>
        <end position="45"/>
    </location>
</feature>